<evidence type="ECO:0000313" key="2">
    <source>
        <dbReference type="EMBL" id="MFD0946201.1"/>
    </source>
</evidence>
<protein>
    <submittedName>
        <fullName evidence="2">Uncharacterized protein</fullName>
    </submittedName>
</protein>
<keyword evidence="3" id="KW-1185">Reference proteome</keyword>
<sequence>MEWHRRTSAALLLRAAGMLLLSIAALAGQALRGMAPGALAMLLAAAAFLAASLGAALLFEGRGLFDLVPVPGRWHGGGNGQV</sequence>
<reference evidence="3" key="1">
    <citation type="journal article" date="2019" name="Int. J. Syst. Evol. Microbiol.">
        <title>The Global Catalogue of Microorganisms (GCM) 10K type strain sequencing project: providing services to taxonomists for standard genome sequencing and annotation.</title>
        <authorList>
            <consortium name="The Broad Institute Genomics Platform"/>
            <consortium name="The Broad Institute Genome Sequencing Center for Infectious Disease"/>
            <person name="Wu L."/>
            <person name="Ma J."/>
        </authorList>
    </citation>
    <scope>NUCLEOTIDE SEQUENCE [LARGE SCALE GENOMIC DNA]</scope>
    <source>
        <strain evidence="3">CCUG 62982</strain>
    </source>
</reference>
<dbReference type="Proteomes" id="UP001596977">
    <property type="component" value="Unassembled WGS sequence"/>
</dbReference>
<name>A0ABW3H3W4_9SPHN</name>
<dbReference type="RefSeq" id="WP_264943575.1">
    <property type="nucleotide sequence ID" value="NZ_JAPDRA010000003.1"/>
</dbReference>
<comment type="caution">
    <text evidence="2">The sequence shown here is derived from an EMBL/GenBank/DDBJ whole genome shotgun (WGS) entry which is preliminary data.</text>
</comment>
<organism evidence="2 3">
    <name type="scientific">Sphingomonas canadensis</name>
    <dbReference type="NCBI Taxonomy" id="1219257"/>
    <lineage>
        <taxon>Bacteria</taxon>
        <taxon>Pseudomonadati</taxon>
        <taxon>Pseudomonadota</taxon>
        <taxon>Alphaproteobacteria</taxon>
        <taxon>Sphingomonadales</taxon>
        <taxon>Sphingomonadaceae</taxon>
        <taxon>Sphingomonas</taxon>
    </lineage>
</organism>
<evidence type="ECO:0000313" key="3">
    <source>
        <dbReference type="Proteomes" id="UP001596977"/>
    </source>
</evidence>
<keyword evidence="1" id="KW-1133">Transmembrane helix</keyword>
<evidence type="ECO:0000256" key="1">
    <source>
        <dbReference type="SAM" id="Phobius"/>
    </source>
</evidence>
<proteinExistence type="predicted"/>
<dbReference type="EMBL" id="JBHTJG010000003">
    <property type="protein sequence ID" value="MFD0946201.1"/>
    <property type="molecule type" value="Genomic_DNA"/>
</dbReference>
<keyword evidence="1" id="KW-0472">Membrane</keyword>
<feature type="transmembrane region" description="Helical" evidence="1">
    <location>
        <begin position="37"/>
        <end position="59"/>
    </location>
</feature>
<keyword evidence="1" id="KW-0812">Transmembrane</keyword>
<accession>A0ABW3H3W4</accession>
<gene>
    <name evidence="2" type="ORF">ACFQ1E_07630</name>
</gene>